<keyword evidence="6" id="KW-1185">Reference proteome</keyword>
<proteinExistence type="predicted"/>
<gene>
    <name evidence="5" type="ORF">RIF29_21707</name>
</gene>
<dbReference type="EMBL" id="JAYWIO010000004">
    <property type="protein sequence ID" value="KAK7268993.1"/>
    <property type="molecule type" value="Genomic_DNA"/>
</dbReference>
<organism evidence="5 6">
    <name type="scientific">Crotalaria pallida</name>
    <name type="common">Smooth rattlebox</name>
    <name type="synonym">Crotalaria striata</name>
    <dbReference type="NCBI Taxonomy" id="3830"/>
    <lineage>
        <taxon>Eukaryota</taxon>
        <taxon>Viridiplantae</taxon>
        <taxon>Streptophyta</taxon>
        <taxon>Embryophyta</taxon>
        <taxon>Tracheophyta</taxon>
        <taxon>Spermatophyta</taxon>
        <taxon>Magnoliopsida</taxon>
        <taxon>eudicotyledons</taxon>
        <taxon>Gunneridae</taxon>
        <taxon>Pentapetalae</taxon>
        <taxon>rosids</taxon>
        <taxon>fabids</taxon>
        <taxon>Fabales</taxon>
        <taxon>Fabaceae</taxon>
        <taxon>Papilionoideae</taxon>
        <taxon>50 kb inversion clade</taxon>
        <taxon>genistoids sensu lato</taxon>
        <taxon>core genistoids</taxon>
        <taxon>Crotalarieae</taxon>
        <taxon>Crotalaria</taxon>
    </lineage>
</organism>
<dbReference type="Proteomes" id="UP001372338">
    <property type="component" value="Unassembled WGS sequence"/>
</dbReference>
<sequence>MKSKGFEWSDALEFVDTPEEGVSVRALRDLEEDDVVAKMPKEACLTIKNSGACGMIENAGLEGHLGLAFAIMYEQSLGEDSPWAGYLQFLPQQECLPLVWTLDEVNEFLGGTVLHQDVHELKARMYADWKESILPLLDLAPTKLNPKFFGIEQYLAARTLIASRSFEIDDYHGSGMVPLADLFNHKTAAENVHFTAIPSKDESDGNISDEIEGDPAVLEMVMYKDVRCGAEVFNTYGIVGNAELLHRYGFTEQDNSYDFANIDLELVLKWCSSLFSDRHSRARVSLWRRLGYSPCGSENNEYLKISFAGEPQIELLILLYIMLLPDKEYHDLDLSVSTTGKRDESSETTLLDDKIFPDKASDMSKKQLLLTKEVCDALLSLADMRESLYGSKSVEDDIEAFERCSLAREKKMYHSLVLRIGERKILQKLRKFVSQPFKNH</sequence>
<keyword evidence="2" id="KW-0808">Transferase</keyword>
<dbReference type="PROSITE" id="PS50280">
    <property type="entry name" value="SET"/>
    <property type="match status" value="1"/>
</dbReference>
<dbReference type="SUPFAM" id="SSF82199">
    <property type="entry name" value="SET domain"/>
    <property type="match status" value="1"/>
</dbReference>
<comment type="caution">
    <text evidence="5">The sequence shown here is derived from an EMBL/GenBank/DDBJ whole genome shotgun (WGS) entry which is preliminary data.</text>
</comment>
<dbReference type="InterPro" id="IPR036464">
    <property type="entry name" value="Rubisco_LSMT_subst-bd_sf"/>
</dbReference>
<evidence type="ECO:0000256" key="1">
    <source>
        <dbReference type="ARBA" id="ARBA00022603"/>
    </source>
</evidence>
<name>A0AAN9F7U8_CROPI</name>
<accession>A0AAN9F7U8</accession>
<evidence type="ECO:0000256" key="2">
    <source>
        <dbReference type="ARBA" id="ARBA00022679"/>
    </source>
</evidence>
<keyword evidence="1" id="KW-0489">Methyltransferase</keyword>
<dbReference type="GO" id="GO:0016279">
    <property type="term" value="F:protein-lysine N-methyltransferase activity"/>
    <property type="evidence" value="ECO:0007669"/>
    <property type="project" value="InterPro"/>
</dbReference>
<dbReference type="InterPro" id="IPR011383">
    <property type="entry name" value="N-lys_methylase_SETD6"/>
</dbReference>
<protein>
    <recommendedName>
        <fullName evidence="4">SET domain-containing protein</fullName>
    </recommendedName>
</protein>
<feature type="domain" description="SET" evidence="4">
    <location>
        <begin position="10"/>
        <end position="237"/>
    </location>
</feature>
<dbReference type="Gene3D" id="3.90.1420.10">
    <property type="entry name" value="Rubisco LSMT, substrate-binding domain"/>
    <property type="match status" value="1"/>
</dbReference>
<evidence type="ECO:0000259" key="4">
    <source>
        <dbReference type="PROSITE" id="PS50280"/>
    </source>
</evidence>
<dbReference type="GO" id="GO:0032259">
    <property type="term" value="P:methylation"/>
    <property type="evidence" value="ECO:0007669"/>
    <property type="project" value="UniProtKB-KW"/>
</dbReference>
<dbReference type="PIRSF" id="PIRSF011771">
    <property type="entry name" value="RMS1_SET"/>
    <property type="match status" value="1"/>
</dbReference>
<dbReference type="PANTHER" id="PTHR13271:SF34">
    <property type="entry name" value="N-LYSINE METHYLTRANSFERASE SETD6"/>
    <property type="match status" value="1"/>
</dbReference>
<evidence type="ECO:0000256" key="3">
    <source>
        <dbReference type="ARBA" id="ARBA00022691"/>
    </source>
</evidence>
<dbReference type="InterPro" id="IPR050600">
    <property type="entry name" value="SETD3_SETD6_MTase"/>
</dbReference>
<keyword evidence="3" id="KW-0949">S-adenosyl-L-methionine</keyword>
<dbReference type="AlphaFoldDB" id="A0AAN9F7U8"/>
<evidence type="ECO:0000313" key="5">
    <source>
        <dbReference type="EMBL" id="KAK7268993.1"/>
    </source>
</evidence>
<dbReference type="PANTHER" id="PTHR13271">
    <property type="entry name" value="UNCHARACTERIZED PUTATIVE METHYLTRANSFERASE"/>
    <property type="match status" value="1"/>
</dbReference>
<dbReference type="InterPro" id="IPR001214">
    <property type="entry name" value="SET_dom"/>
</dbReference>
<dbReference type="CDD" id="cd10527">
    <property type="entry name" value="SET_LSMT"/>
    <property type="match status" value="1"/>
</dbReference>
<dbReference type="Gene3D" id="3.90.1410.10">
    <property type="entry name" value="set domain protein methyltransferase, domain 1"/>
    <property type="match status" value="1"/>
</dbReference>
<dbReference type="InterPro" id="IPR046341">
    <property type="entry name" value="SET_dom_sf"/>
</dbReference>
<evidence type="ECO:0000313" key="6">
    <source>
        <dbReference type="Proteomes" id="UP001372338"/>
    </source>
</evidence>
<reference evidence="5 6" key="1">
    <citation type="submission" date="2024-01" db="EMBL/GenBank/DDBJ databases">
        <title>The genomes of 5 underutilized Papilionoideae crops provide insights into root nodulation and disease resistanc.</title>
        <authorList>
            <person name="Yuan L."/>
        </authorList>
    </citation>
    <scope>NUCLEOTIDE SEQUENCE [LARGE SCALE GENOMIC DNA]</scope>
    <source>
        <strain evidence="5">ZHUSHIDOU_FW_LH</strain>
        <tissue evidence="5">Leaf</tissue>
    </source>
</reference>
<dbReference type="GO" id="GO:0005634">
    <property type="term" value="C:nucleus"/>
    <property type="evidence" value="ECO:0007669"/>
    <property type="project" value="TreeGrafter"/>
</dbReference>